<dbReference type="PROSITE" id="PS50894">
    <property type="entry name" value="HPT"/>
    <property type="match status" value="1"/>
</dbReference>
<dbReference type="Pfam" id="PF01627">
    <property type="entry name" value="Hpt"/>
    <property type="match status" value="1"/>
</dbReference>
<dbReference type="Gene3D" id="1.20.120.160">
    <property type="entry name" value="HPT domain"/>
    <property type="match status" value="1"/>
</dbReference>
<dbReference type="CDD" id="cd00088">
    <property type="entry name" value="HPT"/>
    <property type="match status" value="1"/>
</dbReference>
<accession>A0AA37WQR5</accession>
<keyword evidence="1" id="KW-0902">Two-component regulatory system</keyword>
<feature type="modified residue" description="Phosphohistidine" evidence="2">
    <location>
        <position position="58"/>
    </location>
</feature>
<dbReference type="RefSeq" id="WP_232593441.1">
    <property type="nucleotide sequence ID" value="NZ_BSPD01000087.1"/>
</dbReference>
<name>A0AA37WQR5_9GAMM</name>
<organism evidence="4 5">
    <name type="scientific">Marinibactrum halimedae</name>
    <dbReference type="NCBI Taxonomy" id="1444977"/>
    <lineage>
        <taxon>Bacteria</taxon>
        <taxon>Pseudomonadati</taxon>
        <taxon>Pseudomonadota</taxon>
        <taxon>Gammaproteobacteria</taxon>
        <taxon>Cellvibrionales</taxon>
        <taxon>Cellvibrionaceae</taxon>
        <taxon>Marinibactrum</taxon>
    </lineage>
</organism>
<protein>
    <recommendedName>
        <fullName evidence="3">HPt domain-containing protein</fullName>
    </recommendedName>
</protein>
<proteinExistence type="predicted"/>
<dbReference type="InterPro" id="IPR036641">
    <property type="entry name" value="HPT_dom_sf"/>
</dbReference>
<evidence type="ECO:0000313" key="5">
    <source>
        <dbReference type="Proteomes" id="UP001156870"/>
    </source>
</evidence>
<reference evidence="4 5" key="1">
    <citation type="journal article" date="2014" name="Int. J. Syst. Evol. Microbiol.">
        <title>Complete genome sequence of Corynebacterium casei LMG S-19264T (=DSM 44701T), isolated from a smear-ripened cheese.</title>
        <authorList>
            <consortium name="US DOE Joint Genome Institute (JGI-PGF)"/>
            <person name="Walter F."/>
            <person name="Albersmeier A."/>
            <person name="Kalinowski J."/>
            <person name="Ruckert C."/>
        </authorList>
    </citation>
    <scope>NUCLEOTIDE SEQUENCE [LARGE SCALE GENOMIC DNA]</scope>
    <source>
        <strain evidence="4 5">NBRC 110095</strain>
    </source>
</reference>
<dbReference type="SMART" id="SM00073">
    <property type="entry name" value="HPT"/>
    <property type="match status" value="1"/>
</dbReference>
<feature type="domain" description="HPt" evidence="3">
    <location>
        <begin position="19"/>
        <end position="112"/>
    </location>
</feature>
<dbReference type="EMBL" id="BSPD01000087">
    <property type="protein sequence ID" value="GLS27697.1"/>
    <property type="molecule type" value="Genomic_DNA"/>
</dbReference>
<comment type="caution">
    <text evidence="4">The sequence shown here is derived from an EMBL/GenBank/DDBJ whole genome shotgun (WGS) entry which is preliminary data.</text>
</comment>
<evidence type="ECO:0000256" key="1">
    <source>
        <dbReference type="ARBA" id="ARBA00023012"/>
    </source>
</evidence>
<evidence type="ECO:0000256" key="2">
    <source>
        <dbReference type="PROSITE-ProRule" id="PRU00110"/>
    </source>
</evidence>
<evidence type="ECO:0000313" key="4">
    <source>
        <dbReference type="EMBL" id="GLS27697.1"/>
    </source>
</evidence>
<keyword evidence="2" id="KW-0597">Phosphoprotein</keyword>
<gene>
    <name evidence="4" type="ORF">GCM10007877_34160</name>
</gene>
<dbReference type="GO" id="GO:0004672">
    <property type="term" value="F:protein kinase activity"/>
    <property type="evidence" value="ECO:0007669"/>
    <property type="project" value="UniProtKB-ARBA"/>
</dbReference>
<dbReference type="AlphaFoldDB" id="A0AA37WQR5"/>
<sequence length="115" mass="12769">MTQFTSLDESVIDTLREIMGQEFNDLIQAYRIDCQTRISALKQELSEDNCDGVRRAAHSLKGSSGNVGASHMQELCLALETSAKNEDLSSAPEMIANIESEYQNIESDLNVITRN</sequence>
<dbReference type="InterPro" id="IPR008207">
    <property type="entry name" value="Sig_transdc_His_kin_Hpt_dom"/>
</dbReference>
<dbReference type="SUPFAM" id="SSF47226">
    <property type="entry name" value="Histidine-containing phosphotransfer domain, HPT domain"/>
    <property type="match status" value="1"/>
</dbReference>
<dbReference type="Proteomes" id="UP001156870">
    <property type="component" value="Unassembled WGS sequence"/>
</dbReference>
<dbReference type="GO" id="GO:0000160">
    <property type="term" value="P:phosphorelay signal transduction system"/>
    <property type="evidence" value="ECO:0007669"/>
    <property type="project" value="UniProtKB-KW"/>
</dbReference>
<evidence type="ECO:0000259" key="3">
    <source>
        <dbReference type="PROSITE" id="PS50894"/>
    </source>
</evidence>
<keyword evidence="5" id="KW-1185">Reference proteome</keyword>